<name>A0A9Q3GDC5_9BASI</name>
<reference evidence="3" key="1">
    <citation type="submission" date="2021-03" db="EMBL/GenBank/DDBJ databases">
        <title>Draft genome sequence of rust myrtle Austropuccinia psidii MF-1, a brazilian biotype.</title>
        <authorList>
            <person name="Quecine M.C."/>
            <person name="Pachon D.M.R."/>
            <person name="Bonatelli M.L."/>
            <person name="Correr F.H."/>
            <person name="Franceschini L.M."/>
            <person name="Leite T.F."/>
            <person name="Margarido G.R.A."/>
            <person name="Almeida C.A."/>
            <person name="Ferrarezi J.A."/>
            <person name="Labate C.A."/>
        </authorList>
    </citation>
    <scope>NUCLEOTIDE SEQUENCE</scope>
    <source>
        <strain evidence="3">MF-1</strain>
    </source>
</reference>
<evidence type="ECO:0000313" key="3">
    <source>
        <dbReference type="EMBL" id="MBW0463210.1"/>
    </source>
</evidence>
<keyword evidence="2" id="KW-0732">Signal</keyword>
<dbReference type="AlphaFoldDB" id="A0A9Q3GDC5"/>
<protein>
    <submittedName>
        <fullName evidence="3">Uncharacterized protein</fullName>
    </submittedName>
</protein>
<evidence type="ECO:0000256" key="2">
    <source>
        <dbReference type="SAM" id="SignalP"/>
    </source>
</evidence>
<dbReference type="EMBL" id="AVOT02000505">
    <property type="protein sequence ID" value="MBW0463210.1"/>
    <property type="molecule type" value="Genomic_DNA"/>
</dbReference>
<gene>
    <name evidence="3" type="ORF">O181_002925</name>
</gene>
<accession>A0A9Q3GDC5</accession>
<feature type="compositionally biased region" description="Polar residues" evidence="1">
    <location>
        <begin position="129"/>
        <end position="142"/>
    </location>
</feature>
<evidence type="ECO:0000256" key="1">
    <source>
        <dbReference type="SAM" id="MobiDB-lite"/>
    </source>
</evidence>
<feature type="chain" id="PRO_5040143364" evidence="2">
    <location>
        <begin position="21"/>
        <end position="158"/>
    </location>
</feature>
<comment type="caution">
    <text evidence="3">The sequence shown here is derived from an EMBL/GenBank/DDBJ whole genome shotgun (WGS) entry which is preliminary data.</text>
</comment>
<dbReference type="Proteomes" id="UP000765509">
    <property type="component" value="Unassembled WGS sequence"/>
</dbReference>
<proteinExistence type="predicted"/>
<keyword evidence="4" id="KW-1185">Reference proteome</keyword>
<feature type="compositionally biased region" description="Polar residues" evidence="1">
    <location>
        <begin position="149"/>
        <end position="158"/>
    </location>
</feature>
<feature type="signal peptide" evidence="2">
    <location>
        <begin position="1"/>
        <end position="20"/>
    </location>
</feature>
<evidence type="ECO:0000313" key="4">
    <source>
        <dbReference type="Proteomes" id="UP000765509"/>
    </source>
</evidence>
<organism evidence="3 4">
    <name type="scientific">Austropuccinia psidii MF-1</name>
    <dbReference type="NCBI Taxonomy" id="1389203"/>
    <lineage>
        <taxon>Eukaryota</taxon>
        <taxon>Fungi</taxon>
        <taxon>Dikarya</taxon>
        <taxon>Basidiomycota</taxon>
        <taxon>Pucciniomycotina</taxon>
        <taxon>Pucciniomycetes</taxon>
        <taxon>Pucciniales</taxon>
        <taxon>Sphaerophragmiaceae</taxon>
        <taxon>Austropuccinia</taxon>
    </lineage>
</organism>
<feature type="region of interest" description="Disordered" evidence="1">
    <location>
        <begin position="129"/>
        <end position="158"/>
    </location>
</feature>
<sequence length="158" mass="18052">MLLPVATYVFALAFSKLVVSNLFQGRWVGMSSALQGVRIEKEQETILLNSKVLENSEGEIMVNNDSEKWLQYRIYCEYRGKTYALRWTENMPITTDVPPKALNFKIAQRLPAERDLAFHVLEIDHSADSSANSAGETMTPQMRQELDWYSNQESASEL</sequence>